<gene>
    <name evidence="3" type="ORF">E6O75_ATG01549</name>
</gene>
<keyword evidence="4" id="KW-1185">Reference proteome</keyword>
<evidence type="ECO:0000313" key="3">
    <source>
        <dbReference type="EMBL" id="TID27056.1"/>
    </source>
</evidence>
<accession>A0A4Z1PM06</accession>
<dbReference type="InterPro" id="IPR000300">
    <property type="entry name" value="IPPc"/>
</dbReference>
<protein>
    <submittedName>
        <fullName evidence="3">DNase I-like protein</fullName>
    </submittedName>
</protein>
<reference evidence="3 4" key="1">
    <citation type="submission" date="2019-04" db="EMBL/GenBank/DDBJ databases">
        <title>High contiguity whole genome sequence and gene annotation resource for two Venturia nashicola isolates.</title>
        <authorList>
            <person name="Prokchorchik M."/>
            <person name="Won K."/>
            <person name="Lee Y."/>
            <person name="Choi E.D."/>
            <person name="Segonzac C."/>
            <person name="Sohn K.H."/>
        </authorList>
    </citation>
    <scope>NUCLEOTIDE SEQUENCE [LARGE SCALE GENOMIC DNA]</scope>
    <source>
        <strain evidence="3 4">PRI2</strain>
    </source>
</reference>
<dbReference type="GO" id="GO:0046856">
    <property type="term" value="P:phosphatidylinositol dephosphorylation"/>
    <property type="evidence" value="ECO:0007669"/>
    <property type="project" value="InterPro"/>
</dbReference>
<name>A0A4Z1PM06_9PEZI</name>
<evidence type="ECO:0000313" key="4">
    <source>
        <dbReference type="Proteomes" id="UP000298493"/>
    </source>
</evidence>
<dbReference type="SMART" id="SM00128">
    <property type="entry name" value="IPPc"/>
    <property type="match status" value="1"/>
</dbReference>
<dbReference type="PANTHER" id="PTHR11200">
    <property type="entry name" value="INOSITOL 5-PHOSPHATASE"/>
    <property type="match status" value="1"/>
</dbReference>
<dbReference type="Pfam" id="PF22669">
    <property type="entry name" value="Exo_endo_phos2"/>
    <property type="match status" value="1"/>
</dbReference>
<feature type="domain" description="Inositol polyphosphate-related phosphatase" evidence="2">
    <location>
        <begin position="2"/>
        <end position="366"/>
    </location>
</feature>
<dbReference type="AlphaFoldDB" id="A0A4Z1PM06"/>
<organism evidence="3 4">
    <name type="scientific">Venturia nashicola</name>
    <dbReference type="NCBI Taxonomy" id="86259"/>
    <lineage>
        <taxon>Eukaryota</taxon>
        <taxon>Fungi</taxon>
        <taxon>Dikarya</taxon>
        <taxon>Ascomycota</taxon>
        <taxon>Pezizomycotina</taxon>
        <taxon>Dothideomycetes</taxon>
        <taxon>Pleosporomycetidae</taxon>
        <taxon>Venturiales</taxon>
        <taxon>Venturiaceae</taxon>
        <taxon>Venturia</taxon>
    </lineage>
</organism>
<dbReference type="EMBL" id="SNSC02000002">
    <property type="protein sequence ID" value="TID27056.1"/>
    <property type="molecule type" value="Genomic_DNA"/>
</dbReference>
<dbReference type="PANTHER" id="PTHR11200:SF286">
    <property type="entry name" value="5-PHOSPHATASE, PUTATIVE (AFU_ORTHOLOGUE AFUA_5G07600)-RELATED"/>
    <property type="match status" value="1"/>
</dbReference>
<dbReference type="Gene3D" id="3.60.10.10">
    <property type="entry name" value="Endonuclease/exonuclease/phosphatase"/>
    <property type="match status" value="1"/>
</dbReference>
<dbReference type="SUPFAM" id="SSF56219">
    <property type="entry name" value="DNase I-like"/>
    <property type="match status" value="1"/>
</dbReference>
<dbReference type="InterPro" id="IPR046985">
    <property type="entry name" value="IP5"/>
</dbReference>
<keyword evidence="1" id="KW-0812">Transmembrane</keyword>
<proteinExistence type="predicted"/>
<dbReference type="GO" id="GO:0004439">
    <property type="term" value="F:phosphatidylinositol-4,5-bisphosphate 5-phosphatase activity"/>
    <property type="evidence" value="ECO:0007669"/>
    <property type="project" value="TreeGrafter"/>
</dbReference>
<keyword evidence="1" id="KW-0472">Membrane</keyword>
<dbReference type="Proteomes" id="UP000298493">
    <property type="component" value="Unassembled WGS sequence"/>
</dbReference>
<dbReference type="STRING" id="86259.A0A4Z1PM06"/>
<keyword evidence="1" id="KW-1133">Transmembrane helix</keyword>
<sequence length="434" mass="48424">MTPLELYLLTFNCGRALIDPQLFGVHLLQAWPKDNAVNLPDIIAISLQEVAPIAYSFLGGSFLVPYLQRFEEAVASASASEDKELGHVYETLIVRNVGMTVLMLFVKKEVKERVKWIQAGGCGVGVWEMGNKGGVGVRIGIDDKELTFVAMHLAPMEGSVKRRNEDWKKIVQDLVFENVSQESVRPKAVTSGENEPLLANSKPTVQDGHGIYKAQNIIFLAGDLNYRTSHEPPSKWSHHTYPQPQGFKQVGTAGSQLERLELQALLERDQLTAELAAERTLHGFTERPIDFAPTYKYSIGDLAMAVEEPADRWTWSKHRWPSWCDRILYLPPAAVIPHVYNSLPLFPSSDHRGVALSVTIPAKSDSEHVAELDVREHPPFELSTDWRSRRSRARTLEIIVGIASYLALTYEGYAILVGIIGGAFGGYMLIKHLI</sequence>
<evidence type="ECO:0000256" key="1">
    <source>
        <dbReference type="SAM" id="Phobius"/>
    </source>
</evidence>
<comment type="caution">
    <text evidence="3">The sequence shown here is derived from an EMBL/GenBank/DDBJ whole genome shotgun (WGS) entry which is preliminary data.</text>
</comment>
<evidence type="ECO:0000259" key="2">
    <source>
        <dbReference type="SMART" id="SM00128"/>
    </source>
</evidence>
<dbReference type="InterPro" id="IPR036691">
    <property type="entry name" value="Endo/exonu/phosph_ase_sf"/>
</dbReference>
<feature type="transmembrane region" description="Helical" evidence="1">
    <location>
        <begin position="412"/>
        <end position="430"/>
    </location>
</feature>